<dbReference type="Proteomes" id="UP000770661">
    <property type="component" value="Unassembled WGS sequence"/>
</dbReference>
<feature type="compositionally biased region" description="Basic residues" evidence="1">
    <location>
        <begin position="225"/>
        <end position="245"/>
    </location>
</feature>
<evidence type="ECO:0000313" key="2">
    <source>
        <dbReference type="EMBL" id="KAG0725380.1"/>
    </source>
</evidence>
<dbReference type="AlphaFoldDB" id="A0A8J4YCA2"/>
<sequence length="312" mass="34124">MSVIVLFLSLGSVEEKFGKKVCDEEIAALQDAEILLVDNNTLAQCAQCPFLRVNDKGAISGEISYSPQVHSAEPPSGVSVYERRPWCDKKGATGQRKPSVFDRKVSREAYLAVGDLFGVEGAAASCECKESVALPLSPPTPPSSRESPLRCAGPSARQECGDLRHRPQELDAPVPWKACRAQFAALASGVKGVKGLAGGLPLRRVRIKGPLRRGKKPAHFASAWNHRKKSRRRNEHGRPHRKHWRPRGEPRMKRTHSYLPPPRLQEDGEQLSHTSSVWPPPKLVQVAITACYDGGGMQSALYQAEPATASCC</sequence>
<dbReference type="OrthoDB" id="298012at2759"/>
<comment type="caution">
    <text evidence="2">The sequence shown here is derived from an EMBL/GenBank/DDBJ whole genome shotgun (WGS) entry which is preliminary data.</text>
</comment>
<evidence type="ECO:0000256" key="1">
    <source>
        <dbReference type="SAM" id="MobiDB-lite"/>
    </source>
</evidence>
<feature type="region of interest" description="Disordered" evidence="1">
    <location>
        <begin position="211"/>
        <end position="276"/>
    </location>
</feature>
<protein>
    <submittedName>
        <fullName evidence="2">Uncharacterized protein</fullName>
    </submittedName>
</protein>
<gene>
    <name evidence="2" type="ORF">GWK47_038716</name>
</gene>
<keyword evidence="3" id="KW-1185">Reference proteome</keyword>
<proteinExistence type="predicted"/>
<evidence type="ECO:0000313" key="3">
    <source>
        <dbReference type="Proteomes" id="UP000770661"/>
    </source>
</evidence>
<dbReference type="EMBL" id="JACEEZ010005655">
    <property type="protein sequence ID" value="KAG0725380.1"/>
    <property type="molecule type" value="Genomic_DNA"/>
</dbReference>
<accession>A0A8J4YCA2</accession>
<name>A0A8J4YCA2_CHIOP</name>
<organism evidence="2 3">
    <name type="scientific">Chionoecetes opilio</name>
    <name type="common">Atlantic snow crab</name>
    <name type="synonym">Cancer opilio</name>
    <dbReference type="NCBI Taxonomy" id="41210"/>
    <lineage>
        <taxon>Eukaryota</taxon>
        <taxon>Metazoa</taxon>
        <taxon>Ecdysozoa</taxon>
        <taxon>Arthropoda</taxon>
        <taxon>Crustacea</taxon>
        <taxon>Multicrustacea</taxon>
        <taxon>Malacostraca</taxon>
        <taxon>Eumalacostraca</taxon>
        <taxon>Eucarida</taxon>
        <taxon>Decapoda</taxon>
        <taxon>Pleocyemata</taxon>
        <taxon>Brachyura</taxon>
        <taxon>Eubrachyura</taxon>
        <taxon>Majoidea</taxon>
        <taxon>Majidae</taxon>
        <taxon>Chionoecetes</taxon>
    </lineage>
</organism>
<reference evidence="2" key="1">
    <citation type="submission" date="2020-07" db="EMBL/GenBank/DDBJ databases">
        <title>The High-quality genome of the commercially important snow crab, Chionoecetes opilio.</title>
        <authorList>
            <person name="Jeong J.-H."/>
            <person name="Ryu S."/>
        </authorList>
    </citation>
    <scope>NUCLEOTIDE SEQUENCE</scope>
    <source>
        <strain evidence="2">MADBK_172401_WGS</strain>
        <tissue evidence="2">Digestive gland</tissue>
    </source>
</reference>
<feature type="region of interest" description="Disordered" evidence="1">
    <location>
        <begin position="135"/>
        <end position="158"/>
    </location>
</feature>